<reference evidence="4 5" key="1">
    <citation type="submission" date="2017-01" db="EMBL/GenBank/DDBJ databases">
        <authorList>
            <person name="Mah S.A."/>
            <person name="Swanson W.J."/>
            <person name="Moy G.W."/>
            <person name="Vacquier V.D."/>
        </authorList>
    </citation>
    <scope>NUCLEOTIDE SEQUENCE [LARGE SCALE GENOMIC DNA]</scope>
    <source>
        <strain evidence="4 5">DSM 29590</strain>
    </source>
</reference>
<protein>
    <submittedName>
        <fullName evidence="4">Peptidase family M23</fullName>
    </submittedName>
</protein>
<feature type="signal peptide" evidence="2">
    <location>
        <begin position="1"/>
        <end position="19"/>
    </location>
</feature>
<dbReference type="EMBL" id="FTNV01000002">
    <property type="protein sequence ID" value="SIS19412.1"/>
    <property type="molecule type" value="Genomic_DNA"/>
</dbReference>
<dbReference type="PANTHER" id="PTHR21666">
    <property type="entry name" value="PEPTIDASE-RELATED"/>
    <property type="match status" value="1"/>
</dbReference>
<keyword evidence="5" id="KW-1185">Reference proteome</keyword>
<dbReference type="GO" id="GO:0004222">
    <property type="term" value="F:metalloendopeptidase activity"/>
    <property type="evidence" value="ECO:0007669"/>
    <property type="project" value="TreeGrafter"/>
</dbReference>
<proteinExistence type="predicted"/>
<dbReference type="Proteomes" id="UP000186019">
    <property type="component" value="Unassembled WGS sequence"/>
</dbReference>
<gene>
    <name evidence="4" type="ORF">SAMN05421666_2439</name>
</gene>
<dbReference type="InterPro" id="IPR011055">
    <property type="entry name" value="Dup_hybrid_motif"/>
</dbReference>
<evidence type="ECO:0000313" key="4">
    <source>
        <dbReference type="EMBL" id="SIS19412.1"/>
    </source>
</evidence>
<dbReference type="STRING" id="573024.SAMN05216208_2880"/>
<keyword evidence="1 2" id="KW-0732">Signal</keyword>
<feature type="chain" id="PRO_5009942360" evidence="2">
    <location>
        <begin position="20"/>
        <end position="320"/>
    </location>
</feature>
<dbReference type="SUPFAM" id="SSF51261">
    <property type="entry name" value="Duplicated hybrid motif"/>
    <property type="match status" value="1"/>
</dbReference>
<dbReference type="InterPro" id="IPR050570">
    <property type="entry name" value="Cell_wall_metabolism_enzyme"/>
</dbReference>
<dbReference type="InterPro" id="IPR016047">
    <property type="entry name" value="M23ase_b-sheet_dom"/>
</dbReference>
<sequence>MKIRYRFAALAFLAGAASADEAPRLGLPADCTLGQTCFIQQYPDADPGPAAQDFMCKGLSYDGHKGTDFGLPSLAAMEAGVTVIAAAPGIVRGVRDEMVDRLYSPQDDTLSGRDCGNGAVIDHGGGWETQYCHLAMGSLTVASGDVIERGAPLGRIGLSGRTQFPHVHLSLRKDGVPVDPFRPQGGCGGPGTESLWIDAPAYQPGGLLSAGLSVTVPEYDAVKAGTAALDALAQDAPSLVAWGYGFGARAGDVMRLTILGPDGKTVFEHETLLSKPQAQYFRAAGKRARALWPPGSYVARAELIRGGTLIDTAESRIETR</sequence>
<evidence type="ECO:0000256" key="2">
    <source>
        <dbReference type="SAM" id="SignalP"/>
    </source>
</evidence>
<dbReference type="PANTHER" id="PTHR21666:SF289">
    <property type="entry name" value="L-ALA--D-GLU ENDOPEPTIDASE"/>
    <property type="match status" value="1"/>
</dbReference>
<accession>A0A1N7H3K1</accession>
<evidence type="ECO:0000313" key="5">
    <source>
        <dbReference type="Proteomes" id="UP000186019"/>
    </source>
</evidence>
<dbReference type="AlphaFoldDB" id="A0A1N7H3K1"/>
<dbReference type="CDD" id="cd12797">
    <property type="entry name" value="M23_peptidase"/>
    <property type="match status" value="1"/>
</dbReference>
<feature type="domain" description="M23ase beta-sheet core" evidence="3">
    <location>
        <begin position="64"/>
        <end position="180"/>
    </location>
</feature>
<dbReference type="Pfam" id="PF01551">
    <property type="entry name" value="Peptidase_M23"/>
    <property type="match status" value="1"/>
</dbReference>
<name>A0A1N7H3K1_9RHOB</name>
<dbReference type="Gene3D" id="2.70.70.10">
    <property type="entry name" value="Glucose Permease (Domain IIA)"/>
    <property type="match status" value="1"/>
</dbReference>
<evidence type="ECO:0000256" key="1">
    <source>
        <dbReference type="ARBA" id="ARBA00022729"/>
    </source>
</evidence>
<dbReference type="RefSeq" id="WP_244512600.1">
    <property type="nucleotide sequence ID" value="NZ_FOAC01000003.1"/>
</dbReference>
<organism evidence="4 5">
    <name type="scientific">Roseovarius nanhaiticus</name>
    <dbReference type="NCBI Taxonomy" id="573024"/>
    <lineage>
        <taxon>Bacteria</taxon>
        <taxon>Pseudomonadati</taxon>
        <taxon>Pseudomonadota</taxon>
        <taxon>Alphaproteobacteria</taxon>
        <taxon>Rhodobacterales</taxon>
        <taxon>Roseobacteraceae</taxon>
        <taxon>Roseovarius</taxon>
    </lineage>
</organism>
<evidence type="ECO:0000259" key="3">
    <source>
        <dbReference type="Pfam" id="PF01551"/>
    </source>
</evidence>